<name>A0A8J6TG67_9BACT</name>
<dbReference type="EMBL" id="JACNJZ010000150">
    <property type="protein sequence ID" value="MBC8318338.1"/>
    <property type="molecule type" value="Genomic_DNA"/>
</dbReference>
<dbReference type="AlphaFoldDB" id="A0A8J6TG67"/>
<dbReference type="Proteomes" id="UP000614424">
    <property type="component" value="Unassembled WGS sequence"/>
</dbReference>
<accession>A0A8J6TG67</accession>
<protein>
    <submittedName>
        <fullName evidence="1">Phosphonate C-P lyase system protein PhnG</fullName>
    </submittedName>
</protein>
<keyword evidence="1" id="KW-0456">Lyase</keyword>
<comment type="caution">
    <text evidence="1">The sequence shown here is derived from an EMBL/GenBank/DDBJ whole genome shotgun (WGS) entry which is preliminary data.</text>
</comment>
<sequence length="163" mass="18117">MSVTTEKMSSIVDRSQWIRLLSKLDAEQVVAEVNTLSSGWQITPKSLPQSGLAMLKLEDSAYNEPFYLGEIPLATAWVDIVTPEGSNADGAAQVMVDNLEFVQALAVCDGILANRLPGYERIDELLRQGLEQCNREEQRRKNMLAATRVDFSLLDAVEDDDEN</sequence>
<reference evidence="1 2" key="1">
    <citation type="submission" date="2020-08" db="EMBL/GenBank/DDBJ databases">
        <title>Bridging the membrane lipid divide: bacteria of the FCB group superphylum have the potential to synthesize archaeal ether lipids.</title>
        <authorList>
            <person name="Villanueva L."/>
            <person name="Von Meijenfeldt F.A.B."/>
            <person name="Westbye A.B."/>
            <person name="Yadav S."/>
            <person name="Hopmans E.C."/>
            <person name="Dutilh B.E."/>
            <person name="Sinninghe Damste J.S."/>
        </authorList>
    </citation>
    <scope>NUCLEOTIDE SEQUENCE [LARGE SCALE GENOMIC DNA]</scope>
    <source>
        <strain evidence="1">NIOZ-UU47</strain>
    </source>
</reference>
<dbReference type="Pfam" id="PF06754">
    <property type="entry name" value="PhnG"/>
    <property type="match status" value="1"/>
</dbReference>
<organism evidence="1 2">
    <name type="scientific">Candidatus Desulfobia pelagia</name>
    <dbReference type="NCBI Taxonomy" id="2841692"/>
    <lineage>
        <taxon>Bacteria</taxon>
        <taxon>Pseudomonadati</taxon>
        <taxon>Thermodesulfobacteriota</taxon>
        <taxon>Desulfobulbia</taxon>
        <taxon>Desulfobulbales</taxon>
        <taxon>Desulfobulbaceae</taxon>
        <taxon>Candidatus Desulfobia</taxon>
    </lineage>
</organism>
<gene>
    <name evidence="1" type="primary">phnG</name>
    <name evidence="1" type="ORF">H8E41_10570</name>
</gene>
<proteinExistence type="predicted"/>
<dbReference type="GO" id="GO:0016829">
    <property type="term" value="F:lyase activity"/>
    <property type="evidence" value="ECO:0007669"/>
    <property type="project" value="UniProtKB-KW"/>
</dbReference>
<dbReference type="InterPro" id="IPR009609">
    <property type="entry name" value="Phosphonate_metab_PhnG"/>
</dbReference>
<evidence type="ECO:0000313" key="1">
    <source>
        <dbReference type="EMBL" id="MBC8318338.1"/>
    </source>
</evidence>
<dbReference type="NCBIfam" id="TIGR03293">
    <property type="entry name" value="PhnG_redo"/>
    <property type="match status" value="1"/>
</dbReference>
<evidence type="ECO:0000313" key="2">
    <source>
        <dbReference type="Proteomes" id="UP000614424"/>
    </source>
</evidence>
<dbReference type="GO" id="GO:0019634">
    <property type="term" value="P:organic phosphonate metabolic process"/>
    <property type="evidence" value="ECO:0007669"/>
    <property type="project" value="InterPro"/>
</dbReference>
<dbReference type="GO" id="GO:0015716">
    <property type="term" value="P:organic phosphonate transport"/>
    <property type="evidence" value="ECO:0007669"/>
    <property type="project" value="InterPro"/>
</dbReference>